<dbReference type="UniPathway" id="UPA00232"/>
<dbReference type="InterPro" id="IPR000537">
    <property type="entry name" value="UbiA_prenyltransferase"/>
</dbReference>
<dbReference type="NCBIfam" id="TIGR01474">
    <property type="entry name" value="ubiA_proteo"/>
    <property type="match status" value="1"/>
</dbReference>
<dbReference type="EMBL" id="UYSU01000826">
    <property type="protein sequence ID" value="VDL86282.1"/>
    <property type="molecule type" value="Genomic_DNA"/>
</dbReference>
<feature type="transmembrane region" description="Helical" evidence="13">
    <location>
        <begin position="130"/>
        <end position="151"/>
    </location>
</feature>
<keyword evidence="13" id="KW-0999">Mitochondrion inner membrane</keyword>
<protein>
    <recommendedName>
        <fullName evidence="13">4-hydroxybenzoate polyprenyltransferase, mitochondrial</fullName>
        <shortName evidence="13">4-HB polyprenyltransferase</shortName>
        <ecNumber evidence="13">2.5.1.39</ecNumber>
    </recommendedName>
    <alternativeName>
        <fullName evidence="13">Para-hydroxybenzoate--polyprenyltransferase</fullName>
        <shortName evidence="13">PHB:PPT</shortName>
        <shortName evidence="13">PHB:polyprenyltransferase</shortName>
    </alternativeName>
</protein>
<feature type="transmembrane region" description="Helical" evidence="13">
    <location>
        <begin position="262"/>
        <end position="279"/>
    </location>
</feature>
<evidence type="ECO:0000313" key="14">
    <source>
        <dbReference type="EMBL" id="VDL86282.1"/>
    </source>
</evidence>
<comment type="catalytic activity">
    <reaction evidence="11">
        <text>all-trans-nonaprenyl diphosphate + 4-hydroxybenzoate = 4-hydroxy-3-(all-trans-nonaprenyl)benzoate + diphosphate</text>
        <dbReference type="Rhea" id="RHEA:17709"/>
        <dbReference type="ChEBI" id="CHEBI:17879"/>
        <dbReference type="ChEBI" id="CHEBI:33019"/>
        <dbReference type="ChEBI" id="CHEBI:58391"/>
        <dbReference type="ChEBI" id="CHEBI:84502"/>
        <dbReference type="EC" id="2.5.1.39"/>
    </reaction>
    <physiologicalReaction direction="left-to-right" evidence="11">
        <dbReference type="Rhea" id="RHEA:17710"/>
    </physiologicalReaction>
</comment>
<comment type="catalytic activity">
    <reaction evidence="12">
        <text>an all-trans-polyprenyl diphosphate + 4-hydroxybenzoate = a 4-hydroxy-3-(all-trans-polyprenyl)benzoate + diphosphate</text>
        <dbReference type="Rhea" id="RHEA:44504"/>
        <dbReference type="Rhea" id="RHEA-COMP:9514"/>
        <dbReference type="Rhea" id="RHEA-COMP:9564"/>
        <dbReference type="ChEBI" id="CHEBI:17879"/>
        <dbReference type="ChEBI" id="CHEBI:33019"/>
        <dbReference type="ChEBI" id="CHEBI:58914"/>
        <dbReference type="ChEBI" id="CHEBI:78396"/>
        <dbReference type="EC" id="2.5.1.39"/>
    </reaction>
    <physiologicalReaction direction="left-to-right" evidence="12">
        <dbReference type="Rhea" id="RHEA:44505"/>
    </physiologicalReaction>
</comment>
<evidence type="ECO:0000256" key="10">
    <source>
        <dbReference type="ARBA" id="ARBA00049890"/>
    </source>
</evidence>
<comment type="similarity">
    <text evidence="3 13">Belongs to the UbiA prenyltransferase family.</text>
</comment>
<accession>A0A183S9B9</accession>
<keyword evidence="13" id="KW-0496">Mitochondrion</keyword>
<evidence type="ECO:0000256" key="8">
    <source>
        <dbReference type="ARBA" id="ARBA00023136"/>
    </source>
</evidence>
<evidence type="ECO:0000256" key="2">
    <source>
        <dbReference type="ARBA" id="ARBA00004141"/>
    </source>
</evidence>
<dbReference type="CDD" id="cd13959">
    <property type="entry name" value="PT_UbiA_COQ2"/>
    <property type="match status" value="1"/>
</dbReference>
<comment type="subcellular location">
    <subcellularLocation>
        <location evidence="2">Membrane</location>
        <topology evidence="2">Multi-pass membrane protein</topology>
    </subcellularLocation>
    <subcellularLocation>
        <location evidence="13">Mitochondrion inner membrane</location>
        <topology evidence="13">Multi-pass membrane protein</topology>
        <orientation evidence="13">Matrix side</orientation>
    </subcellularLocation>
</comment>
<keyword evidence="4 13" id="KW-0808">Transferase</keyword>
<dbReference type="AlphaFoldDB" id="A0A183S9B9"/>
<evidence type="ECO:0000256" key="9">
    <source>
        <dbReference type="ARBA" id="ARBA00023229"/>
    </source>
</evidence>
<dbReference type="Pfam" id="PF01040">
    <property type="entry name" value="UbiA"/>
    <property type="match status" value="1"/>
</dbReference>
<proteinExistence type="inferred from homology"/>
<comment type="cofactor">
    <cofactor evidence="1 13">
        <name>Mg(2+)</name>
        <dbReference type="ChEBI" id="CHEBI:18420"/>
    </cofactor>
</comment>
<dbReference type="FunFam" id="1.20.120.1780:FF:000001">
    <property type="entry name" value="4-hydroxybenzoate octaprenyltransferase"/>
    <property type="match status" value="1"/>
</dbReference>
<evidence type="ECO:0000256" key="4">
    <source>
        <dbReference type="ARBA" id="ARBA00022679"/>
    </source>
</evidence>
<dbReference type="InterPro" id="IPR039653">
    <property type="entry name" value="Prenyltransferase"/>
</dbReference>
<evidence type="ECO:0000256" key="11">
    <source>
        <dbReference type="ARBA" id="ARBA00050454"/>
    </source>
</evidence>
<sequence length="343" mass="37635">MGLSRASILRGILIHKYILSARFGLTSNAHSACPNILFRVAPKSVHPYLKLARLDTPTGTWLVYLPSTWSIALAAAPGCLPDAGMLVLFGAGALLMRGAGCTINDILDRDIDCRVYRTQNRPLANGSVSVGNAFAFLGLELSGALLVLLQLNAERYSLFLPLLCSILIGSSCLALVFTYPLFKRFTYWPQLMLGFTFNWGVFLGFSSISGTCPLMICLPLYFSAVAWTLIYDTVYAHQDINYDKKLGLKSTAILFGDDTKKWLSVFAIAMAANLGIVGITSQSGWIYFLGAGLSMFRLGLSLYKTDLHNPSSCFGFFRNNRHIGMMLFASIVLDRYLQGTSLP</sequence>
<dbReference type="PANTHER" id="PTHR11048">
    <property type="entry name" value="PRENYLTRANSFERASES"/>
    <property type="match status" value="1"/>
</dbReference>
<organism evidence="16">
    <name type="scientific">Schistocephalus solidus</name>
    <name type="common">Tapeworm</name>
    <dbReference type="NCBI Taxonomy" id="70667"/>
    <lineage>
        <taxon>Eukaryota</taxon>
        <taxon>Metazoa</taxon>
        <taxon>Spiralia</taxon>
        <taxon>Lophotrochozoa</taxon>
        <taxon>Platyhelminthes</taxon>
        <taxon>Cestoda</taxon>
        <taxon>Eucestoda</taxon>
        <taxon>Diphyllobothriidea</taxon>
        <taxon>Diphyllobothriidae</taxon>
        <taxon>Schistocephalus</taxon>
    </lineage>
</organism>
<dbReference type="InterPro" id="IPR030470">
    <property type="entry name" value="UbiA_prenylTrfase_CS"/>
</dbReference>
<feature type="transmembrane region" description="Helical" evidence="13">
    <location>
        <begin position="158"/>
        <end position="179"/>
    </location>
</feature>
<keyword evidence="9 13" id="KW-0414">Isoprene biosynthesis</keyword>
<reference evidence="14 15" key="2">
    <citation type="submission" date="2018-11" db="EMBL/GenBank/DDBJ databases">
        <authorList>
            <consortium name="Pathogen Informatics"/>
        </authorList>
    </citation>
    <scope>NUCLEOTIDE SEQUENCE [LARGE SCALE GENOMIC DNA]</scope>
    <source>
        <strain evidence="14 15">NST_G2</strain>
    </source>
</reference>
<keyword evidence="7 13" id="KW-1133">Transmembrane helix</keyword>
<dbReference type="Gene3D" id="1.10.357.140">
    <property type="entry name" value="UbiA prenyltransferase"/>
    <property type="match status" value="1"/>
</dbReference>
<comment type="catalytic activity">
    <reaction evidence="10">
        <text>all-trans-decaprenyl diphosphate + 4-hydroxybenzoate = 4-hydroxy-3-(all-trans-decaprenyl)benzoate + diphosphate</text>
        <dbReference type="Rhea" id="RHEA:44564"/>
        <dbReference type="ChEBI" id="CHEBI:17879"/>
        <dbReference type="ChEBI" id="CHEBI:33019"/>
        <dbReference type="ChEBI" id="CHEBI:60721"/>
        <dbReference type="ChEBI" id="CHEBI:84503"/>
        <dbReference type="EC" id="2.5.1.39"/>
    </reaction>
    <physiologicalReaction direction="left-to-right" evidence="10">
        <dbReference type="Rhea" id="RHEA:44565"/>
    </physiologicalReaction>
</comment>
<dbReference type="OrthoDB" id="18170at2759"/>
<dbReference type="InterPro" id="IPR006370">
    <property type="entry name" value="HB_polyprenyltransferase-like"/>
</dbReference>
<dbReference type="InterPro" id="IPR044878">
    <property type="entry name" value="UbiA_sf"/>
</dbReference>
<comment type="pathway">
    <text evidence="13">Cofactor biosynthesis; ubiquinone biosynthesis.</text>
</comment>
<dbReference type="STRING" id="70667.A0A183S9B9"/>
<evidence type="ECO:0000256" key="3">
    <source>
        <dbReference type="ARBA" id="ARBA00005985"/>
    </source>
</evidence>
<keyword evidence="5 13" id="KW-0831">Ubiquinone biosynthesis</keyword>
<dbReference type="GO" id="GO:0005743">
    <property type="term" value="C:mitochondrial inner membrane"/>
    <property type="evidence" value="ECO:0007669"/>
    <property type="project" value="UniProtKB-SubCell"/>
</dbReference>
<keyword evidence="8 13" id="KW-0472">Membrane</keyword>
<dbReference type="GO" id="GO:0006744">
    <property type="term" value="P:ubiquinone biosynthetic process"/>
    <property type="evidence" value="ECO:0007669"/>
    <property type="project" value="UniProtKB-UniRule"/>
</dbReference>
<name>A0A183S9B9_SCHSO</name>
<dbReference type="FunFam" id="1.10.357.140:FF:000003">
    <property type="entry name" value="4-hydroxybenzoate polyprenyltransferase, mitochondrial"/>
    <property type="match status" value="1"/>
</dbReference>
<dbReference type="GO" id="GO:0008412">
    <property type="term" value="F:4-hydroxybenzoate polyprenyltransferase activity"/>
    <property type="evidence" value="ECO:0007669"/>
    <property type="project" value="UniProtKB-EC"/>
</dbReference>
<gene>
    <name evidence="14" type="ORF">SSLN_LOCUS817</name>
</gene>
<evidence type="ECO:0000313" key="16">
    <source>
        <dbReference type="WBParaSite" id="SSLN_0000085001-mRNA-1"/>
    </source>
</evidence>
<evidence type="ECO:0000256" key="13">
    <source>
        <dbReference type="HAMAP-Rule" id="MF_03189"/>
    </source>
</evidence>
<dbReference type="HAMAP" id="MF_01635">
    <property type="entry name" value="UbiA"/>
    <property type="match status" value="1"/>
</dbReference>
<keyword evidence="15" id="KW-1185">Reference proteome</keyword>
<dbReference type="WBParaSite" id="SSLN_0000085001-mRNA-1">
    <property type="protein sequence ID" value="SSLN_0000085001-mRNA-1"/>
    <property type="gene ID" value="SSLN_0000085001"/>
</dbReference>
<evidence type="ECO:0000256" key="1">
    <source>
        <dbReference type="ARBA" id="ARBA00001946"/>
    </source>
</evidence>
<evidence type="ECO:0000313" key="15">
    <source>
        <dbReference type="Proteomes" id="UP000275846"/>
    </source>
</evidence>
<dbReference type="PROSITE" id="PS00943">
    <property type="entry name" value="UBIA"/>
    <property type="match status" value="1"/>
</dbReference>
<comment type="function">
    <text evidence="13">Catalyzes the prenylation of para-hydroxybenzoate (PHB) with an all-trans polyprenyl group. Mediates the second step in the final reaction sequence of coenzyme Q (CoQ) biosynthesis, which is the condensation of the polyisoprenoid side chain with PHB, generating the first membrane-bound Q intermediate.</text>
</comment>
<evidence type="ECO:0000256" key="5">
    <source>
        <dbReference type="ARBA" id="ARBA00022688"/>
    </source>
</evidence>
<dbReference type="GO" id="GO:0008299">
    <property type="term" value="P:isoprenoid biosynthetic process"/>
    <property type="evidence" value="ECO:0007669"/>
    <property type="project" value="UniProtKB-UniRule"/>
</dbReference>
<evidence type="ECO:0000256" key="12">
    <source>
        <dbReference type="ARBA" id="ARBA00051182"/>
    </source>
</evidence>
<reference evidence="16" key="1">
    <citation type="submission" date="2016-06" db="UniProtKB">
        <authorList>
            <consortium name="WormBaseParasite"/>
        </authorList>
    </citation>
    <scope>IDENTIFICATION</scope>
</reference>
<keyword evidence="6 13" id="KW-0812">Transmembrane</keyword>
<evidence type="ECO:0000256" key="7">
    <source>
        <dbReference type="ARBA" id="ARBA00022989"/>
    </source>
</evidence>
<dbReference type="PANTHER" id="PTHR11048:SF28">
    <property type="entry name" value="4-HYDROXYBENZOATE POLYPRENYLTRANSFERASE, MITOCHONDRIAL"/>
    <property type="match status" value="1"/>
</dbReference>
<evidence type="ECO:0000256" key="6">
    <source>
        <dbReference type="ARBA" id="ARBA00022692"/>
    </source>
</evidence>
<dbReference type="Proteomes" id="UP000275846">
    <property type="component" value="Unassembled WGS sequence"/>
</dbReference>
<dbReference type="EC" id="2.5.1.39" evidence="13"/>
<dbReference type="Gene3D" id="1.20.120.1780">
    <property type="entry name" value="UbiA prenyltransferase"/>
    <property type="match status" value="1"/>
</dbReference>